<evidence type="ECO:0000313" key="1">
    <source>
        <dbReference type="EMBL" id="XCG65690.1"/>
    </source>
</evidence>
<dbReference type="InterPro" id="IPR019151">
    <property type="entry name" value="Proteasome_assmbl_chaperone_2"/>
</dbReference>
<organism evidence="1">
    <name type="scientific">Nakamurella sp. A5-74</name>
    <dbReference type="NCBI Taxonomy" id="3158264"/>
    <lineage>
        <taxon>Bacteria</taxon>
        <taxon>Bacillati</taxon>
        <taxon>Actinomycetota</taxon>
        <taxon>Actinomycetes</taxon>
        <taxon>Nakamurellales</taxon>
        <taxon>Nakamurellaceae</taxon>
        <taxon>Nakamurella</taxon>
    </lineage>
</organism>
<dbReference type="InterPro" id="IPR008492">
    <property type="entry name" value="Rv2714-like"/>
</dbReference>
<sequence>MIDDLAAQPGRPLRSPVMIAAFEGWNDAGDAATTAVEQLALAWDSAPLAEIDPEEYYDFQVSRPYSKLVDGVTRQLEWPTTRVSQVRLPAESSEHDVLLVRGIEPNFRWRAYCTELVGLAEKYQVSTVICLGALLADVPHTRPVQVTGSAPDPTTAARFGLTTSSYEGPTGITGVFADFCVQRGIPAFSFWAAVPHYVAQGPHPKAAVALLNRVEEILDIEVPLGTLPDQAEDWEVEVTDIAAQDEDISAYIQTLEETTEEEVPLRPASGDVLAAEFERYLRRRGPQEG</sequence>
<reference evidence="1" key="1">
    <citation type="submission" date="2024-05" db="EMBL/GenBank/DDBJ databases">
        <authorList>
            <person name="Cai S.Y."/>
            <person name="Jin L.M."/>
            <person name="Li H.R."/>
        </authorList>
    </citation>
    <scope>NUCLEOTIDE SEQUENCE</scope>
    <source>
        <strain evidence="1">A5-74</strain>
    </source>
</reference>
<dbReference type="RefSeq" id="WP_353651295.1">
    <property type="nucleotide sequence ID" value="NZ_CP159218.1"/>
</dbReference>
<gene>
    <name evidence="1" type="ORF">ABLG96_10650</name>
</gene>
<name>A0AAU8DUL1_9ACTN</name>
<dbReference type="EMBL" id="CP159218">
    <property type="protein sequence ID" value="XCG65690.1"/>
    <property type="molecule type" value="Genomic_DNA"/>
</dbReference>
<dbReference type="PIRSF" id="PIRSF028754">
    <property type="entry name" value="UCP028754"/>
    <property type="match status" value="1"/>
</dbReference>
<protein>
    <submittedName>
        <fullName evidence="1">PAC2 family protein</fullName>
    </submittedName>
</protein>
<accession>A0AAU8DUL1</accession>
<dbReference type="Gene3D" id="3.40.50.10900">
    <property type="entry name" value="PAC-like subunit"/>
    <property type="match status" value="1"/>
</dbReference>
<dbReference type="InterPro" id="IPR038389">
    <property type="entry name" value="PSMG2_sf"/>
</dbReference>
<proteinExistence type="predicted"/>
<dbReference type="SUPFAM" id="SSF159659">
    <property type="entry name" value="Cgl1923-like"/>
    <property type="match status" value="1"/>
</dbReference>
<dbReference type="AlphaFoldDB" id="A0AAU8DUL1"/>
<dbReference type="Pfam" id="PF09754">
    <property type="entry name" value="PAC2"/>
    <property type="match status" value="1"/>
</dbReference>